<keyword evidence="2" id="KW-0805">Transcription regulation</keyword>
<keyword evidence="8" id="KW-1185">Reference proteome</keyword>
<dbReference type="Proteomes" id="UP000242715">
    <property type="component" value="Unassembled WGS sequence"/>
</dbReference>
<dbReference type="GO" id="GO:0005634">
    <property type="term" value="C:nucleus"/>
    <property type="evidence" value="ECO:0007669"/>
    <property type="project" value="UniProtKB-SubCell"/>
</dbReference>
<dbReference type="AlphaFoldDB" id="A0A2Z6P998"/>
<dbReference type="GO" id="GO:0046983">
    <property type="term" value="F:protein dimerization activity"/>
    <property type="evidence" value="ECO:0007669"/>
    <property type="project" value="InterPro"/>
</dbReference>
<name>A0A2Z6P998_TRISU</name>
<proteinExistence type="predicted"/>
<evidence type="ECO:0000256" key="4">
    <source>
        <dbReference type="ARBA" id="ARBA00023163"/>
    </source>
</evidence>
<keyword evidence="4" id="KW-0804">Transcription</keyword>
<dbReference type="SUPFAM" id="SSF55455">
    <property type="entry name" value="SRF-like"/>
    <property type="match status" value="1"/>
</dbReference>
<keyword evidence="3" id="KW-0238">DNA-binding</keyword>
<dbReference type="InterPro" id="IPR002100">
    <property type="entry name" value="TF_MADSbox"/>
</dbReference>
<dbReference type="GO" id="GO:0003677">
    <property type="term" value="F:DNA binding"/>
    <property type="evidence" value="ECO:0007669"/>
    <property type="project" value="UniProtKB-KW"/>
</dbReference>
<accession>A0A2Z6P998</accession>
<evidence type="ECO:0000256" key="5">
    <source>
        <dbReference type="ARBA" id="ARBA00023242"/>
    </source>
</evidence>
<dbReference type="EMBL" id="DF974175">
    <property type="protein sequence ID" value="GAU46090.1"/>
    <property type="molecule type" value="Genomic_DNA"/>
</dbReference>
<evidence type="ECO:0000256" key="1">
    <source>
        <dbReference type="ARBA" id="ARBA00004123"/>
    </source>
</evidence>
<dbReference type="Pfam" id="PF00319">
    <property type="entry name" value="SRF-TF"/>
    <property type="match status" value="1"/>
</dbReference>
<protein>
    <recommendedName>
        <fullName evidence="6">MADS-box domain-containing protein</fullName>
    </recommendedName>
</protein>
<gene>
    <name evidence="7" type="ORF">TSUD_239770</name>
</gene>
<reference evidence="8" key="1">
    <citation type="journal article" date="2017" name="Front. Plant Sci.">
        <title>Climate Clever Clovers: New Paradigm to Reduce the Environmental Footprint of Ruminants by Breeding Low Methanogenic Forages Utilizing Haplotype Variation.</title>
        <authorList>
            <person name="Kaur P."/>
            <person name="Appels R."/>
            <person name="Bayer P.E."/>
            <person name="Keeble-Gagnere G."/>
            <person name="Wang J."/>
            <person name="Hirakawa H."/>
            <person name="Shirasawa K."/>
            <person name="Vercoe P."/>
            <person name="Stefanova K."/>
            <person name="Durmic Z."/>
            <person name="Nichols P."/>
            <person name="Revell C."/>
            <person name="Isobe S.N."/>
            <person name="Edwards D."/>
            <person name="Erskine W."/>
        </authorList>
    </citation>
    <scope>NUCLEOTIDE SEQUENCE [LARGE SCALE GENOMIC DNA]</scope>
    <source>
        <strain evidence="8">cv. Daliak</strain>
    </source>
</reference>
<comment type="subcellular location">
    <subcellularLocation>
        <location evidence="1">Nucleus</location>
    </subcellularLocation>
</comment>
<evidence type="ECO:0000256" key="2">
    <source>
        <dbReference type="ARBA" id="ARBA00023015"/>
    </source>
</evidence>
<sequence>MNLQRFTVWPSPAPLTPFIFCLLKKVNELSTLCGVDACAIIYPENGVQPDVWPPGLRTRNVLGKFLSLPELERNKKMLDSEGFVKQTIVKNQASLKKQVEENHKKFSILINNVSKNLEHIIGDVNINETNNPKMVIGKKLNEVEQKLSSMKIQAGEEAENGTETIN</sequence>
<dbReference type="InterPro" id="IPR036879">
    <property type="entry name" value="TF_MADSbox_sf"/>
</dbReference>
<dbReference type="OrthoDB" id="1429709at2759"/>
<evidence type="ECO:0000313" key="8">
    <source>
        <dbReference type="Proteomes" id="UP000242715"/>
    </source>
</evidence>
<evidence type="ECO:0000313" key="7">
    <source>
        <dbReference type="EMBL" id="GAU46090.1"/>
    </source>
</evidence>
<feature type="domain" description="MADS-box" evidence="6">
    <location>
        <begin position="21"/>
        <end position="46"/>
    </location>
</feature>
<keyword evidence="5" id="KW-0539">Nucleus</keyword>
<evidence type="ECO:0000256" key="3">
    <source>
        <dbReference type="ARBA" id="ARBA00023125"/>
    </source>
</evidence>
<dbReference type="Gene3D" id="3.40.1810.10">
    <property type="entry name" value="Transcription factor, MADS-box"/>
    <property type="match status" value="1"/>
</dbReference>
<evidence type="ECO:0000259" key="6">
    <source>
        <dbReference type="Pfam" id="PF00319"/>
    </source>
</evidence>
<organism evidence="7 8">
    <name type="scientific">Trifolium subterraneum</name>
    <name type="common">Subterranean clover</name>
    <dbReference type="NCBI Taxonomy" id="3900"/>
    <lineage>
        <taxon>Eukaryota</taxon>
        <taxon>Viridiplantae</taxon>
        <taxon>Streptophyta</taxon>
        <taxon>Embryophyta</taxon>
        <taxon>Tracheophyta</taxon>
        <taxon>Spermatophyta</taxon>
        <taxon>Magnoliopsida</taxon>
        <taxon>eudicotyledons</taxon>
        <taxon>Gunneridae</taxon>
        <taxon>Pentapetalae</taxon>
        <taxon>rosids</taxon>
        <taxon>fabids</taxon>
        <taxon>Fabales</taxon>
        <taxon>Fabaceae</taxon>
        <taxon>Papilionoideae</taxon>
        <taxon>50 kb inversion clade</taxon>
        <taxon>NPAAA clade</taxon>
        <taxon>Hologalegina</taxon>
        <taxon>IRL clade</taxon>
        <taxon>Trifolieae</taxon>
        <taxon>Trifolium</taxon>
    </lineage>
</organism>